<protein>
    <recommendedName>
        <fullName evidence="5">RNase NYN domain-containing protein</fullName>
    </recommendedName>
</protein>
<evidence type="ECO:0000313" key="3">
    <source>
        <dbReference type="EMBL" id="CAE8590259.1"/>
    </source>
</evidence>
<comment type="caution">
    <text evidence="3">The sequence shown here is derived from an EMBL/GenBank/DDBJ whole genome shotgun (WGS) entry which is preliminary data.</text>
</comment>
<dbReference type="OrthoDB" id="10357526at2759"/>
<evidence type="ECO:0000256" key="1">
    <source>
        <dbReference type="SAM" id="Coils"/>
    </source>
</evidence>
<organism evidence="3 4">
    <name type="scientific">Polarella glacialis</name>
    <name type="common">Dinoflagellate</name>
    <dbReference type="NCBI Taxonomy" id="89957"/>
    <lineage>
        <taxon>Eukaryota</taxon>
        <taxon>Sar</taxon>
        <taxon>Alveolata</taxon>
        <taxon>Dinophyceae</taxon>
        <taxon>Suessiales</taxon>
        <taxon>Suessiaceae</taxon>
        <taxon>Polarella</taxon>
    </lineage>
</organism>
<dbReference type="EMBL" id="CAJNNV010004169">
    <property type="protein sequence ID" value="CAE8590259.1"/>
    <property type="molecule type" value="Genomic_DNA"/>
</dbReference>
<reference evidence="3" key="1">
    <citation type="submission" date="2021-02" db="EMBL/GenBank/DDBJ databases">
        <authorList>
            <person name="Dougan E. K."/>
            <person name="Rhodes N."/>
            <person name="Thang M."/>
            <person name="Chan C."/>
        </authorList>
    </citation>
    <scope>NUCLEOTIDE SEQUENCE</scope>
</reference>
<evidence type="ECO:0000313" key="4">
    <source>
        <dbReference type="Proteomes" id="UP000654075"/>
    </source>
</evidence>
<evidence type="ECO:0000256" key="2">
    <source>
        <dbReference type="SAM" id="MobiDB-lite"/>
    </source>
</evidence>
<gene>
    <name evidence="3" type="ORF">PGLA1383_LOCUS8983</name>
</gene>
<accession>A0A813DUP5</accession>
<keyword evidence="4" id="KW-1185">Reference proteome</keyword>
<feature type="coiled-coil region" evidence="1">
    <location>
        <begin position="258"/>
        <end position="285"/>
    </location>
</feature>
<dbReference type="AlphaFoldDB" id="A0A813DUP5"/>
<keyword evidence="1" id="KW-0175">Coiled coil</keyword>
<sequence length="541" mass="58672">MEAKLITQKVVSKLPQRLARLQRRRLRAEVEEDSQSKRRASDLDSDATGLLQEAQALGHSALEADDGAMSAFRDALSFDFARVGEPWAKDTAAEVVASWLSVPAPARSAGGKTATSAVLDIAPRVAEAFAALPREVSLRPAAPAVLAALQDQSRQRAALEVRQWQPAIRDLCSETLTRSLVRELVADTEFSDNERWQQAASRCAAAPSERLALAELRRGVSIGIRSFTEAALASAEPPGAPASQAQAAAPRLCTLGLTQRLRSGLKDLEAELELLEGEVRVARKPLSFLLGGGLGREQSDVSPPGDVVEELFLEELSLGQGVRPIAAAVQEAATSLADPWSDPLADPWGGASATASSYSASRAPTSKASCSRGTSHTVVINCANVGCVYAESQRKNSPRSEVEPSPIGLRGFDWEGVRQAFRFYKRHGLRPQGVCKNRTAVISPVPSDLKPDVIVCPIVDDQRDADDLFTIRLAMRYGCQLVDNDNYRDWKHQERKWGTDDDIRQWLLNGEGVHLKVPYIFDRMGRYIPSVPPQKATGGAT</sequence>
<name>A0A813DUP5_POLGL</name>
<dbReference type="Gene3D" id="3.40.50.11980">
    <property type="match status" value="1"/>
</dbReference>
<proteinExistence type="predicted"/>
<dbReference type="Proteomes" id="UP000654075">
    <property type="component" value="Unassembled WGS sequence"/>
</dbReference>
<feature type="region of interest" description="Disordered" evidence="2">
    <location>
        <begin position="26"/>
        <end position="45"/>
    </location>
</feature>
<evidence type="ECO:0008006" key="5">
    <source>
        <dbReference type="Google" id="ProtNLM"/>
    </source>
</evidence>